<dbReference type="CDD" id="cd07377">
    <property type="entry name" value="WHTH_GntR"/>
    <property type="match status" value="1"/>
</dbReference>
<dbReference type="Gene3D" id="1.10.10.10">
    <property type="entry name" value="Winged helix-like DNA-binding domain superfamily/Winged helix DNA-binding domain"/>
    <property type="match status" value="1"/>
</dbReference>
<dbReference type="OrthoDB" id="6626198at2"/>
<feature type="domain" description="HTH gntR-type" evidence="4">
    <location>
        <begin position="9"/>
        <end position="77"/>
    </location>
</feature>
<dbReference type="Gene3D" id="3.40.1410.10">
    <property type="entry name" value="Chorismate lyase-like"/>
    <property type="match status" value="1"/>
</dbReference>
<keyword evidence="2" id="KW-0238">DNA-binding</keyword>
<keyword evidence="1" id="KW-0805">Transcription regulation</keyword>
<dbReference type="Pfam" id="PF00392">
    <property type="entry name" value="GntR"/>
    <property type="match status" value="1"/>
</dbReference>
<sequence>MHNELEQAAPLYLHIAKDLRERIEAGEFPLDTLLPPEPVLCQQYQCGRVTLRTAVEMLAQRGYLTKKQGRGTLVTTPAWLADNTLPIGFSEKMAQAGLAHHTQVLRCESISPSVKQAEKLGLGATDAVICLERLRFVEQQPALYEITLLPAERFTQLDRHHVEQNGLYHTLAHDFNLLSMQAQDDYLPCIAPPQVATLLKLDPQQPCIEISRLATSHGIPFELTLSYTNTEHYPLSFRYLRG</sequence>
<dbReference type="RefSeq" id="WP_025802485.1">
    <property type="nucleotide sequence ID" value="NZ_CP009706.1"/>
</dbReference>
<dbReference type="KEGG" id="hav:AT03_02450"/>
<evidence type="ECO:0000256" key="2">
    <source>
        <dbReference type="ARBA" id="ARBA00023125"/>
    </source>
</evidence>
<evidence type="ECO:0000313" key="6">
    <source>
        <dbReference type="Proteomes" id="UP000029986"/>
    </source>
</evidence>
<dbReference type="PATRIC" id="fig|1453496.5.peg.477"/>
<dbReference type="GO" id="GO:0003700">
    <property type="term" value="F:DNA-binding transcription factor activity"/>
    <property type="evidence" value="ECO:0007669"/>
    <property type="project" value="InterPro"/>
</dbReference>
<dbReference type="SMART" id="SM00345">
    <property type="entry name" value="HTH_GNTR"/>
    <property type="match status" value="1"/>
</dbReference>
<dbReference type="InterPro" id="IPR050679">
    <property type="entry name" value="Bact_HTH_transcr_reg"/>
</dbReference>
<dbReference type="Pfam" id="PF07702">
    <property type="entry name" value="UTRA"/>
    <property type="match status" value="1"/>
</dbReference>
<dbReference type="InterPro" id="IPR036390">
    <property type="entry name" value="WH_DNA-bd_sf"/>
</dbReference>
<proteinExistence type="predicted"/>
<keyword evidence="6" id="KW-1185">Reference proteome</keyword>
<reference evidence="5 6" key="1">
    <citation type="journal article" date="2014" name="Gut Pathog.">
        <title>Gene clusters of Hafnia alvei strain FB1 important in survival and pathogenesis: a draft genome perspective.</title>
        <authorList>
            <person name="Tan J.Y."/>
            <person name="Yin W.F."/>
            <person name="Chan K.G."/>
        </authorList>
    </citation>
    <scope>NUCLEOTIDE SEQUENCE [LARGE SCALE GENOMIC DNA]</scope>
    <source>
        <strain evidence="5 6">FB1</strain>
    </source>
</reference>
<dbReference type="SUPFAM" id="SSF46785">
    <property type="entry name" value="Winged helix' DNA-binding domain"/>
    <property type="match status" value="1"/>
</dbReference>
<dbReference type="GO" id="GO:0045892">
    <property type="term" value="P:negative regulation of DNA-templated transcription"/>
    <property type="evidence" value="ECO:0007669"/>
    <property type="project" value="TreeGrafter"/>
</dbReference>
<name>A0A097QY37_HAFAL</name>
<dbReference type="InterPro" id="IPR011663">
    <property type="entry name" value="UTRA"/>
</dbReference>
<dbReference type="PROSITE" id="PS50949">
    <property type="entry name" value="HTH_GNTR"/>
    <property type="match status" value="1"/>
</dbReference>
<gene>
    <name evidence="5" type="ORF">AT03_02450</name>
</gene>
<dbReference type="HOGENOM" id="CLU_063236_4_2_6"/>
<dbReference type="EMBL" id="CP009706">
    <property type="protein sequence ID" value="AIU71352.1"/>
    <property type="molecule type" value="Genomic_DNA"/>
</dbReference>
<dbReference type="InterPro" id="IPR028978">
    <property type="entry name" value="Chorismate_lyase_/UTRA_dom_sf"/>
</dbReference>
<dbReference type="GO" id="GO:0003677">
    <property type="term" value="F:DNA binding"/>
    <property type="evidence" value="ECO:0007669"/>
    <property type="project" value="UniProtKB-KW"/>
</dbReference>
<dbReference type="eggNOG" id="COG2188">
    <property type="taxonomic scope" value="Bacteria"/>
</dbReference>
<dbReference type="PANTHER" id="PTHR44846">
    <property type="entry name" value="MANNOSYL-D-GLYCERATE TRANSPORT/METABOLISM SYSTEM REPRESSOR MNGR-RELATED"/>
    <property type="match status" value="1"/>
</dbReference>
<dbReference type="AlphaFoldDB" id="A0A097QY37"/>
<dbReference type="Proteomes" id="UP000029986">
    <property type="component" value="Chromosome"/>
</dbReference>
<evidence type="ECO:0000313" key="5">
    <source>
        <dbReference type="EMBL" id="AIU71352.1"/>
    </source>
</evidence>
<keyword evidence="3" id="KW-0804">Transcription</keyword>
<evidence type="ECO:0000259" key="4">
    <source>
        <dbReference type="PROSITE" id="PS50949"/>
    </source>
</evidence>
<dbReference type="SUPFAM" id="SSF64288">
    <property type="entry name" value="Chorismate lyase-like"/>
    <property type="match status" value="1"/>
</dbReference>
<dbReference type="PANTHER" id="PTHR44846:SF17">
    <property type="entry name" value="GNTR-FAMILY TRANSCRIPTIONAL REGULATOR"/>
    <property type="match status" value="1"/>
</dbReference>
<protein>
    <submittedName>
        <fullName evidence="5">GntR family transcriptional regulator</fullName>
    </submittedName>
</protein>
<dbReference type="InterPro" id="IPR036388">
    <property type="entry name" value="WH-like_DNA-bd_sf"/>
</dbReference>
<organism evidence="5 6">
    <name type="scientific">Hafnia alvei FB1</name>
    <dbReference type="NCBI Taxonomy" id="1453496"/>
    <lineage>
        <taxon>Bacteria</taxon>
        <taxon>Pseudomonadati</taxon>
        <taxon>Pseudomonadota</taxon>
        <taxon>Gammaproteobacteria</taxon>
        <taxon>Enterobacterales</taxon>
        <taxon>Hafniaceae</taxon>
        <taxon>Hafnia</taxon>
    </lineage>
</organism>
<evidence type="ECO:0000256" key="3">
    <source>
        <dbReference type="ARBA" id="ARBA00023163"/>
    </source>
</evidence>
<evidence type="ECO:0000256" key="1">
    <source>
        <dbReference type="ARBA" id="ARBA00023015"/>
    </source>
</evidence>
<accession>A0A097QY37</accession>
<dbReference type="InterPro" id="IPR000524">
    <property type="entry name" value="Tscrpt_reg_HTH_GntR"/>
</dbReference>
<dbReference type="SMART" id="SM00866">
    <property type="entry name" value="UTRA"/>
    <property type="match status" value="1"/>
</dbReference>